<proteinExistence type="predicted"/>
<keyword evidence="1" id="KW-1133">Transmembrane helix</keyword>
<dbReference type="InterPro" id="IPR029787">
    <property type="entry name" value="Nucleotide_cyclase"/>
</dbReference>
<dbReference type="InterPro" id="IPR000160">
    <property type="entry name" value="GGDEF_dom"/>
</dbReference>
<evidence type="ECO:0000313" key="3">
    <source>
        <dbReference type="EMBL" id="OPJ58270.1"/>
    </source>
</evidence>
<dbReference type="AlphaFoldDB" id="A0A1V4IEJ7"/>
<organism evidence="3 4">
    <name type="scientific">Clostridium oryzae</name>
    <dbReference type="NCBI Taxonomy" id="1450648"/>
    <lineage>
        <taxon>Bacteria</taxon>
        <taxon>Bacillati</taxon>
        <taxon>Bacillota</taxon>
        <taxon>Clostridia</taxon>
        <taxon>Eubacteriales</taxon>
        <taxon>Clostridiaceae</taxon>
        <taxon>Clostridium</taxon>
    </lineage>
</organism>
<dbReference type="RefSeq" id="WP_079427223.1">
    <property type="nucleotide sequence ID" value="NZ_MZGV01000060.1"/>
</dbReference>
<feature type="transmembrane region" description="Helical" evidence="1">
    <location>
        <begin position="36"/>
        <end position="67"/>
    </location>
</feature>
<protein>
    <submittedName>
        <fullName evidence="3">Response regulator PleD</fullName>
    </submittedName>
</protein>
<dbReference type="SUPFAM" id="SSF55073">
    <property type="entry name" value="Nucleotide cyclase"/>
    <property type="match status" value="1"/>
</dbReference>
<feature type="transmembrane region" description="Helical" evidence="1">
    <location>
        <begin position="6"/>
        <end position="24"/>
    </location>
</feature>
<gene>
    <name evidence="3" type="ORF">CLORY_36900</name>
</gene>
<dbReference type="PROSITE" id="PS50887">
    <property type="entry name" value="GGDEF"/>
    <property type="match status" value="1"/>
</dbReference>
<dbReference type="NCBIfam" id="TIGR00254">
    <property type="entry name" value="GGDEF"/>
    <property type="match status" value="1"/>
</dbReference>
<keyword evidence="1" id="KW-0472">Membrane</keyword>
<comment type="caution">
    <text evidence="3">The sequence shown here is derived from an EMBL/GenBank/DDBJ whole genome shotgun (WGS) entry which is preliminary data.</text>
</comment>
<evidence type="ECO:0000259" key="2">
    <source>
        <dbReference type="PROSITE" id="PS50887"/>
    </source>
</evidence>
<keyword evidence="1" id="KW-0812">Transmembrane</keyword>
<dbReference type="EMBL" id="MZGV01000060">
    <property type="protein sequence ID" value="OPJ58270.1"/>
    <property type="molecule type" value="Genomic_DNA"/>
</dbReference>
<feature type="domain" description="GGDEF" evidence="2">
    <location>
        <begin position="156"/>
        <end position="280"/>
    </location>
</feature>
<feature type="transmembrane region" description="Helical" evidence="1">
    <location>
        <begin position="87"/>
        <end position="108"/>
    </location>
</feature>
<accession>A0A1V4IEJ7</accession>
<keyword evidence="4" id="KW-1185">Reference proteome</keyword>
<dbReference type="InterPro" id="IPR043128">
    <property type="entry name" value="Rev_trsase/Diguanyl_cyclase"/>
</dbReference>
<dbReference type="Proteomes" id="UP000190080">
    <property type="component" value="Unassembled WGS sequence"/>
</dbReference>
<dbReference type="OrthoDB" id="2157599at2"/>
<evidence type="ECO:0000256" key="1">
    <source>
        <dbReference type="SAM" id="Phobius"/>
    </source>
</evidence>
<dbReference type="Pfam" id="PF00990">
    <property type="entry name" value="GGDEF"/>
    <property type="match status" value="1"/>
</dbReference>
<dbReference type="STRING" id="1450648.CLORY_36900"/>
<dbReference type="Gene3D" id="3.30.70.270">
    <property type="match status" value="1"/>
</dbReference>
<dbReference type="SMART" id="SM00267">
    <property type="entry name" value="GGDEF"/>
    <property type="match status" value="1"/>
</dbReference>
<sequence>MESRRIDILAIVMVLVMYIAINIFSMFSKQYYFENLLMLSLTFALILLAYFSGIIVGLSASVISIFFYGSYVLYQNVIQGKVIDYHVYVWLMLLPLLTILSALVGAYIRSIQYENEKLKKDYSSYVTVDPKTGLGNVQVFFTVLNQYINLSKRTKLPLTLLLVKLMYFEDIKNIAGNEGIEEVLREVGHKLVESTRIEDCSYVLEDGKTFAILLFTDIKGAQIVKSRIRESSKNFNLRNSNKVINIKIELKIGIAQYDDEEVSSAMALRKAAEKDMEYDV</sequence>
<name>A0A1V4IEJ7_9CLOT</name>
<evidence type="ECO:0000313" key="4">
    <source>
        <dbReference type="Proteomes" id="UP000190080"/>
    </source>
</evidence>
<reference evidence="3 4" key="1">
    <citation type="submission" date="2017-03" db="EMBL/GenBank/DDBJ databases">
        <title>Genome sequence of Clostridium oryzae DSM 28571.</title>
        <authorList>
            <person name="Poehlein A."/>
            <person name="Daniel R."/>
        </authorList>
    </citation>
    <scope>NUCLEOTIDE SEQUENCE [LARGE SCALE GENOMIC DNA]</scope>
    <source>
        <strain evidence="3 4">DSM 28571</strain>
    </source>
</reference>